<dbReference type="Pfam" id="PF02535">
    <property type="entry name" value="Zip"/>
    <property type="match status" value="1"/>
</dbReference>
<dbReference type="OrthoDB" id="9787346at2"/>
<keyword evidence="3 5" id="KW-1133">Transmembrane helix</keyword>
<dbReference type="Proteomes" id="UP000030528">
    <property type="component" value="Unassembled WGS sequence"/>
</dbReference>
<dbReference type="STRING" id="1385510.GCA_000425205_02357"/>
<evidence type="ECO:0000256" key="3">
    <source>
        <dbReference type="ARBA" id="ARBA00022989"/>
    </source>
</evidence>
<evidence type="ECO:0000313" key="7">
    <source>
        <dbReference type="Proteomes" id="UP000030528"/>
    </source>
</evidence>
<comment type="caution">
    <text evidence="6">The sequence shown here is derived from an EMBL/GenBank/DDBJ whole genome shotgun (WGS) entry which is preliminary data.</text>
</comment>
<evidence type="ECO:0000313" key="6">
    <source>
        <dbReference type="EMBL" id="KGX91581.1"/>
    </source>
</evidence>
<feature type="transmembrane region" description="Helical" evidence="5">
    <location>
        <begin position="192"/>
        <end position="213"/>
    </location>
</feature>
<reference evidence="6 7" key="1">
    <citation type="submission" date="2013-08" db="EMBL/GenBank/DDBJ databases">
        <authorList>
            <person name="Huang J."/>
            <person name="Wang G."/>
        </authorList>
    </citation>
    <scope>NUCLEOTIDE SEQUENCE [LARGE SCALE GENOMIC DNA]</scope>
    <source>
        <strain evidence="6 7">JSM 076056</strain>
    </source>
</reference>
<dbReference type="AlphaFoldDB" id="A0A0A5GEE3"/>
<feature type="transmembrane region" description="Helical" evidence="5">
    <location>
        <begin position="98"/>
        <end position="114"/>
    </location>
</feature>
<dbReference type="PANTHER" id="PTHR11040">
    <property type="entry name" value="ZINC/IRON TRANSPORTER"/>
    <property type="match status" value="1"/>
</dbReference>
<evidence type="ECO:0000256" key="4">
    <source>
        <dbReference type="ARBA" id="ARBA00023136"/>
    </source>
</evidence>
<dbReference type="PANTHER" id="PTHR11040:SF70">
    <property type="entry name" value="OS05G0316100 PROTEIN"/>
    <property type="match status" value="1"/>
</dbReference>
<comment type="subcellular location">
    <subcellularLocation>
        <location evidence="1">Membrane</location>
        <topology evidence="1">Multi-pass membrane protein</topology>
    </subcellularLocation>
</comment>
<protein>
    <submittedName>
        <fullName evidence="6">Dihydroorotate dehydrogenase</fullName>
    </submittedName>
</protein>
<dbReference type="RefSeq" id="WP_026800697.1">
    <property type="nucleotide sequence ID" value="NZ_AULI01000009.1"/>
</dbReference>
<keyword evidence="2 5" id="KW-0812">Transmembrane</keyword>
<feature type="transmembrane region" description="Helical" evidence="5">
    <location>
        <begin position="6"/>
        <end position="24"/>
    </location>
</feature>
<keyword evidence="7" id="KW-1185">Reference proteome</keyword>
<feature type="transmembrane region" description="Helical" evidence="5">
    <location>
        <begin position="225"/>
        <end position="245"/>
    </location>
</feature>
<keyword evidence="4 5" id="KW-0472">Membrane</keyword>
<dbReference type="eggNOG" id="COG0428">
    <property type="taxonomic scope" value="Bacteria"/>
</dbReference>
<name>A0A0A5GEE3_9BACI</name>
<accession>A0A0A5GEE3</accession>
<organism evidence="6 7">
    <name type="scientific">Pontibacillus halophilus JSM 076056 = DSM 19796</name>
    <dbReference type="NCBI Taxonomy" id="1385510"/>
    <lineage>
        <taxon>Bacteria</taxon>
        <taxon>Bacillati</taxon>
        <taxon>Bacillota</taxon>
        <taxon>Bacilli</taxon>
        <taxon>Bacillales</taxon>
        <taxon>Bacillaceae</taxon>
        <taxon>Pontibacillus</taxon>
    </lineage>
</organism>
<dbReference type="InterPro" id="IPR003689">
    <property type="entry name" value="ZIP"/>
</dbReference>
<evidence type="ECO:0000256" key="1">
    <source>
        <dbReference type="ARBA" id="ARBA00004141"/>
    </source>
</evidence>
<dbReference type="EMBL" id="AVPE01000009">
    <property type="protein sequence ID" value="KGX91581.1"/>
    <property type="molecule type" value="Genomic_DNA"/>
</dbReference>
<feature type="transmembrane region" description="Helical" evidence="5">
    <location>
        <begin position="162"/>
        <end position="186"/>
    </location>
</feature>
<evidence type="ECO:0000256" key="5">
    <source>
        <dbReference type="SAM" id="Phobius"/>
    </source>
</evidence>
<dbReference type="GO" id="GO:0016020">
    <property type="term" value="C:membrane"/>
    <property type="evidence" value="ECO:0007669"/>
    <property type="project" value="UniProtKB-SubCell"/>
</dbReference>
<gene>
    <name evidence="6" type="ORF">N781_03575</name>
</gene>
<dbReference type="GO" id="GO:0005385">
    <property type="term" value="F:zinc ion transmembrane transporter activity"/>
    <property type="evidence" value="ECO:0007669"/>
    <property type="project" value="TreeGrafter"/>
</dbReference>
<sequence>MHDMLLGSLLSAGATGLGALPVLFLKQISHTFRDILLALAAGIMTAAVTFSLIPESLTLGSFSQLGIGMLIGVMLLTLLEQRIPHLHVEQGSPKQLVIDHKALLIIMAITFHNIPEGLSVGVSYAADDGALGELVAMSIAIQNAPEGFIVALFLLQQQTPRGYALLLATLTGAIEIIASIGGFLLTSVMEGLIPYGLAFAAGSMLFIIYKELIPESHGDGHELQATYAFLIGLLVMLFLTNVYGVHI</sequence>
<evidence type="ECO:0000256" key="2">
    <source>
        <dbReference type="ARBA" id="ARBA00022692"/>
    </source>
</evidence>
<proteinExistence type="predicted"/>
<feature type="transmembrane region" description="Helical" evidence="5">
    <location>
        <begin position="59"/>
        <end position="78"/>
    </location>
</feature>
<feature type="transmembrane region" description="Helical" evidence="5">
    <location>
        <begin position="36"/>
        <end position="53"/>
    </location>
</feature>